<organism evidence="1 2">
    <name type="scientific">Colocasia esculenta</name>
    <name type="common">Wild taro</name>
    <name type="synonym">Arum esculentum</name>
    <dbReference type="NCBI Taxonomy" id="4460"/>
    <lineage>
        <taxon>Eukaryota</taxon>
        <taxon>Viridiplantae</taxon>
        <taxon>Streptophyta</taxon>
        <taxon>Embryophyta</taxon>
        <taxon>Tracheophyta</taxon>
        <taxon>Spermatophyta</taxon>
        <taxon>Magnoliopsida</taxon>
        <taxon>Liliopsida</taxon>
        <taxon>Araceae</taxon>
        <taxon>Aroideae</taxon>
        <taxon>Colocasieae</taxon>
        <taxon>Colocasia</taxon>
    </lineage>
</organism>
<evidence type="ECO:0000313" key="2">
    <source>
        <dbReference type="Proteomes" id="UP000652761"/>
    </source>
</evidence>
<sequence>MRGLRLPRARILGERIEAPRTRNLNERIEALSDTYLGERIEAPSDMWGDATERRGYLPCPQLSSGLLKSPRSTDKEGVHSLVRDSWEDAICLSGTLLLPKGLTPIQADLEIANSDSLART</sequence>
<accession>A0A843U224</accession>
<keyword evidence="2" id="KW-1185">Reference proteome</keyword>
<dbReference type="AlphaFoldDB" id="A0A843U224"/>
<name>A0A843U224_COLES</name>
<dbReference type="EMBL" id="NMUH01000295">
    <property type="protein sequence ID" value="MQL76376.1"/>
    <property type="molecule type" value="Genomic_DNA"/>
</dbReference>
<protein>
    <submittedName>
        <fullName evidence="1">Uncharacterized protein</fullName>
    </submittedName>
</protein>
<reference evidence="1" key="1">
    <citation type="submission" date="2017-07" db="EMBL/GenBank/DDBJ databases">
        <title>Taro Niue Genome Assembly and Annotation.</title>
        <authorList>
            <person name="Atibalentja N."/>
            <person name="Keating K."/>
            <person name="Fields C.J."/>
        </authorList>
    </citation>
    <scope>NUCLEOTIDE SEQUENCE</scope>
    <source>
        <strain evidence="1">Niue_2</strain>
        <tissue evidence="1">Leaf</tissue>
    </source>
</reference>
<comment type="caution">
    <text evidence="1">The sequence shown here is derived from an EMBL/GenBank/DDBJ whole genome shotgun (WGS) entry which is preliminary data.</text>
</comment>
<proteinExistence type="predicted"/>
<evidence type="ECO:0000313" key="1">
    <source>
        <dbReference type="EMBL" id="MQL76376.1"/>
    </source>
</evidence>
<gene>
    <name evidence="1" type="ORF">Taro_008755</name>
</gene>
<dbReference type="Proteomes" id="UP000652761">
    <property type="component" value="Unassembled WGS sequence"/>
</dbReference>